<sequence length="125" mass="14319">MAPSKSSVHSISTLKTLNALVQSTHGPIQNQHRYERAVCRSFRRLDPLKSESVPVQLFAIPASSDRFLDDTLMVLKWKAKVHKEMDSIRQSMMQSLDVKIFENPELLTVFDNLQPDAVKKLIDRK</sequence>
<dbReference type="AlphaFoldDB" id="A0A815WE13"/>
<dbReference type="EMBL" id="CAJNOR010011811">
    <property type="protein sequence ID" value="CAF1663860.1"/>
    <property type="molecule type" value="Genomic_DNA"/>
</dbReference>
<evidence type="ECO:0000313" key="4">
    <source>
        <dbReference type="Proteomes" id="UP000663852"/>
    </source>
</evidence>
<dbReference type="Proteomes" id="UP000663852">
    <property type="component" value="Unassembled WGS sequence"/>
</dbReference>
<evidence type="ECO:0000313" key="1">
    <source>
        <dbReference type="EMBL" id="CAF1542741.1"/>
    </source>
</evidence>
<organism evidence="1 4">
    <name type="scientific">Adineta ricciae</name>
    <name type="common">Rotifer</name>
    <dbReference type="NCBI Taxonomy" id="249248"/>
    <lineage>
        <taxon>Eukaryota</taxon>
        <taxon>Metazoa</taxon>
        <taxon>Spiralia</taxon>
        <taxon>Gnathifera</taxon>
        <taxon>Rotifera</taxon>
        <taxon>Eurotatoria</taxon>
        <taxon>Bdelloidea</taxon>
        <taxon>Adinetida</taxon>
        <taxon>Adinetidae</taxon>
        <taxon>Adineta</taxon>
    </lineage>
</organism>
<gene>
    <name evidence="1" type="ORF">EDS130_LOCUS45441</name>
    <name evidence="2" type="ORF">XAT740_LOCUS57399</name>
</gene>
<keyword evidence="3" id="KW-1185">Reference proteome</keyword>
<dbReference type="OrthoDB" id="10620457at2759"/>
<evidence type="ECO:0000313" key="3">
    <source>
        <dbReference type="Proteomes" id="UP000663828"/>
    </source>
</evidence>
<accession>A0A815WE13</accession>
<comment type="caution">
    <text evidence="1">The sequence shown here is derived from an EMBL/GenBank/DDBJ whole genome shotgun (WGS) entry which is preliminary data.</text>
</comment>
<evidence type="ECO:0000313" key="2">
    <source>
        <dbReference type="EMBL" id="CAF1663860.1"/>
    </source>
</evidence>
<name>A0A815WE13_ADIRI</name>
<proteinExistence type="predicted"/>
<dbReference type="Proteomes" id="UP000663828">
    <property type="component" value="Unassembled WGS sequence"/>
</dbReference>
<reference evidence="1" key="1">
    <citation type="submission" date="2021-02" db="EMBL/GenBank/DDBJ databases">
        <authorList>
            <person name="Nowell W R."/>
        </authorList>
    </citation>
    <scope>NUCLEOTIDE SEQUENCE</scope>
</reference>
<protein>
    <submittedName>
        <fullName evidence="1">Uncharacterized protein</fullName>
    </submittedName>
</protein>
<dbReference type="EMBL" id="CAJNOJ010001106">
    <property type="protein sequence ID" value="CAF1542741.1"/>
    <property type="molecule type" value="Genomic_DNA"/>
</dbReference>